<evidence type="ECO:0000313" key="1">
    <source>
        <dbReference type="EMBL" id="KAF6035779.1"/>
    </source>
</evidence>
<protein>
    <submittedName>
        <fullName evidence="1">Uncharacterized protein</fullName>
    </submittedName>
</protein>
<evidence type="ECO:0000313" key="2">
    <source>
        <dbReference type="Proteomes" id="UP000593567"/>
    </source>
</evidence>
<dbReference type="EMBL" id="VXIV02000830">
    <property type="protein sequence ID" value="KAF6035779.1"/>
    <property type="molecule type" value="Genomic_DNA"/>
</dbReference>
<reference evidence="1" key="1">
    <citation type="submission" date="2020-06" db="EMBL/GenBank/DDBJ databases">
        <title>Draft genome of Bugula neritina, a colonial animal packing powerful symbionts and potential medicines.</title>
        <authorList>
            <person name="Rayko M."/>
        </authorList>
    </citation>
    <scope>NUCLEOTIDE SEQUENCE [LARGE SCALE GENOMIC DNA]</scope>
    <source>
        <strain evidence="1">Kwan_BN1</strain>
    </source>
</reference>
<dbReference type="Proteomes" id="UP000593567">
    <property type="component" value="Unassembled WGS sequence"/>
</dbReference>
<organism evidence="1 2">
    <name type="scientific">Bugula neritina</name>
    <name type="common">Brown bryozoan</name>
    <name type="synonym">Sertularia neritina</name>
    <dbReference type="NCBI Taxonomy" id="10212"/>
    <lineage>
        <taxon>Eukaryota</taxon>
        <taxon>Metazoa</taxon>
        <taxon>Spiralia</taxon>
        <taxon>Lophotrochozoa</taxon>
        <taxon>Bryozoa</taxon>
        <taxon>Gymnolaemata</taxon>
        <taxon>Cheilostomatida</taxon>
        <taxon>Flustrina</taxon>
        <taxon>Buguloidea</taxon>
        <taxon>Bugulidae</taxon>
        <taxon>Bugula</taxon>
    </lineage>
</organism>
<gene>
    <name evidence="1" type="ORF">EB796_005914</name>
</gene>
<name>A0A7J7KAV2_BUGNE</name>
<dbReference type="AlphaFoldDB" id="A0A7J7KAV2"/>
<proteinExistence type="predicted"/>
<sequence>MTAQSVACLAQQKNVVDNYKQTSQVPHRDNVMQPAGLLCRLQFELCRYYQIQYTAVLIKKSPNTMPGV</sequence>
<accession>A0A7J7KAV2</accession>
<keyword evidence="2" id="KW-1185">Reference proteome</keyword>
<comment type="caution">
    <text evidence="1">The sequence shown here is derived from an EMBL/GenBank/DDBJ whole genome shotgun (WGS) entry which is preliminary data.</text>
</comment>